<reference evidence="1" key="1">
    <citation type="submission" date="2020-03" db="EMBL/GenBank/DDBJ databases">
        <authorList>
            <person name="Weist P."/>
        </authorList>
    </citation>
    <scope>NUCLEOTIDE SEQUENCE</scope>
</reference>
<gene>
    <name evidence="1" type="ORF">PLEPLA_LOCUS5898</name>
</gene>
<dbReference type="EMBL" id="CADEAL010000303">
    <property type="protein sequence ID" value="CAB1418076.1"/>
    <property type="molecule type" value="Genomic_DNA"/>
</dbReference>
<comment type="caution">
    <text evidence="1">The sequence shown here is derived from an EMBL/GenBank/DDBJ whole genome shotgun (WGS) entry which is preliminary data.</text>
</comment>
<evidence type="ECO:0000313" key="2">
    <source>
        <dbReference type="Proteomes" id="UP001153269"/>
    </source>
</evidence>
<dbReference type="Proteomes" id="UP001153269">
    <property type="component" value="Unassembled WGS sequence"/>
</dbReference>
<keyword evidence="2" id="KW-1185">Reference proteome</keyword>
<organism evidence="1 2">
    <name type="scientific">Pleuronectes platessa</name>
    <name type="common">European plaice</name>
    <dbReference type="NCBI Taxonomy" id="8262"/>
    <lineage>
        <taxon>Eukaryota</taxon>
        <taxon>Metazoa</taxon>
        <taxon>Chordata</taxon>
        <taxon>Craniata</taxon>
        <taxon>Vertebrata</taxon>
        <taxon>Euteleostomi</taxon>
        <taxon>Actinopterygii</taxon>
        <taxon>Neopterygii</taxon>
        <taxon>Teleostei</taxon>
        <taxon>Neoteleostei</taxon>
        <taxon>Acanthomorphata</taxon>
        <taxon>Carangaria</taxon>
        <taxon>Pleuronectiformes</taxon>
        <taxon>Pleuronectoidei</taxon>
        <taxon>Pleuronectidae</taxon>
        <taxon>Pleuronectes</taxon>
    </lineage>
</organism>
<dbReference type="AlphaFoldDB" id="A0A9N7TTA9"/>
<name>A0A9N7TTA9_PLEPL</name>
<sequence length="150" mass="16418">MDDAATPHLGSQKIFDIVLGGKVMLGCGIRVPPEDTINQSNIISPIMTDISDGNFESLFNKRPIHEHGGGKADDRFSLFSLAPPEMRNEETSSPHIITAPVIVTRKMKRRQVASAEFALSTLFSGCLCYRTHQIPEKHSADVSAPDQNSN</sequence>
<proteinExistence type="predicted"/>
<evidence type="ECO:0000313" key="1">
    <source>
        <dbReference type="EMBL" id="CAB1418076.1"/>
    </source>
</evidence>
<accession>A0A9N7TTA9</accession>
<protein>
    <submittedName>
        <fullName evidence="1">Uncharacterized protein</fullName>
    </submittedName>
</protein>